<accession>A0ACB8TGL1</accession>
<reference evidence="1" key="2">
    <citation type="journal article" date="2022" name="New Phytol.">
        <title>Evolutionary transition to the ectomycorrhizal habit in the genomes of a hyperdiverse lineage of mushroom-forming fungi.</title>
        <authorList>
            <person name="Looney B."/>
            <person name="Miyauchi S."/>
            <person name="Morin E."/>
            <person name="Drula E."/>
            <person name="Courty P.E."/>
            <person name="Kohler A."/>
            <person name="Kuo A."/>
            <person name="LaButti K."/>
            <person name="Pangilinan J."/>
            <person name="Lipzen A."/>
            <person name="Riley R."/>
            <person name="Andreopoulos W."/>
            <person name="He G."/>
            <person name="Johnson J."/>
            <person name="Nolan M."/>
            <person name="Tritt A."/>
            <person name="Barry K.W."/>
            <person name="Grigoriev I.V."/>
            <person name="Nagy L.G."/>
            <person name="Hibbett D."/>
            <person name="Henrissat B."/>
            <person name="Matheny P.B."/>
            <person name="Labbe J."/>
            <person name="Martin F.M."/>
        </authorList>
    </citation>
    <scope>NUCLEOTIDE SEQUENCE</scope>
    <source>
        <strain evidence="1">HHB10654</strain>
    </source>
</reference>
<protein>
    <submittedName>
        <fullName evidence="1">Uncharacterized protein</fullName>
    </submittedName>
</protein>
<dbReference type="EMBL" id="MU277189">
    <property type="protein sequence ID" value="KAI0067574.1"/>
    <property type="molecule type" value="Genomic_DNA"/>
</dbReference>
<evidence type="ECO:0000313" key="1">
    <source>
        <dbReference type="EMBL" id="KAI0067574.1"/>
    </source>
</evidence>
<evidence type="ECO:0000313" key="2">
    <source>
        <dbReference type="Proteomes" id="UP000814140"/>
    </source>
</evidence>
<proteinExistence type="predicted"/>
<gene>
    <name evidence="1" type="ORF">BV25DRAFT_1876116</name>
</gene>
<name>A0ACB8TGL1_9AGAM</name>
<reference evidence="1" key="1">
    <citation type="submission" date="2021-03" db="EMBL/GenBank/DDBJ databases">
        <authorList>
            <consortium name="DOE Joint Genome Institute"/>
            <person name="Ahrendt S."/>
            <person name="Looney B.P."/>
            <person name="Miyauchi S."/>
            <person name="Morin E."/>
            <person name="Drula E."/>
            <person name="Courty P.E."/>
            <person name="Chicoki N."/>
            <person name="Fauchery L."/>
            <person name="Kohler A."/>
            <person name="Kuo A."/>
            <person name="Labutti K."/>
            <person name="Pangilinan J."/>
            <person name="Lipzen A."/>
            <person name="Riley R."/>
            <person name="Andreopoulos W."/>
            <person name="He G."/>
            <person name="Johnson J."/>
            <person name="Barry K.W."/>
            <person name="Grigoriev I.V."/>
            <person name="Nagy L."/>
            <person name="Hibbett D."/>
            <person name="Henrissat B."/>
            <person name="Matheny P.B."/>
            <person name="Labbe J."/>
            <person name="Martin F."/>
        </authorList>
    </citation>
    <scope>NUCLEOTIDE SEQUENCE</scope>
    <source>
        <strain evidence="1">HHB10654</strain>
    </source>
</reference>
<sequence length="1928" mass="214313">MAIYRPLPVVCSSMSVHSRLPELRYSLDLFVLIPQNGCSNPTQITVASPAQVKSVNTQINFLLSILQNLPKIKHGLVDGPVYLIATLAAPPFDMALINSSIVSALPGLPINLQGFIDLFHLEQYSRVSAQSFLSNITREPLGGRSGGFGGDAAPIPSSDVGGQLVDIDSDTGDEEDDTFERNQWIGVGRLWSDSLPRVVHQARNADRRLPDTVLRRLIPDSTLSPHACIAAFPVLSPTLLSAQAPVYVDAPPNTLVGDPSTSEFFDSLINIRPFLLAVITHEQALRIHFNDAWISGARSIVLPDAPDNRYPLWTEKLLGDMSIATRKHARWLEADMWLREVEANPLDARASGLLERCRSRLSAIPWDAVVPGLSRAVVLTTSHLAAFLSNSWLNDEMINAGSDFIMRQLGPHSRVRIANCFLLDSLRNLRARLGDSDYPSYQDSSLDRAIQAGRVDILEVIVHVNGNHWAGISLDIKSRTFFYRDGYNINATASAQDLELLQWYLYGVQLLPTKEAFSPASVFMHSPRQHDAHSCGVNLLSTIAQDHLAGYPEWTQASHASERIEWFLRLSQNLVVESEEHLSDNGNSSAQSMGMELDDIDLSASFEPTESPPPGDAGPSVPPTNHDRAPKRPELPPKRQIPVPSSDGSSDEGGSNSDSTSSFRSHRRHRMAPRGKKAKSDSWAHQKALNASAASAGFEANSSSLKSFRKKVLDDDPHAEFKEDDIRAVWCSCCTEWLRMRCPYDLRRWKEHRATAKCTRKQSEGMHTKSLFNWFVPKGAILPLTPYTVSPCRGLRSDTFPLIERYLRRTSTAGGGAPSRHNIALELFGGAGVLVADLRWSRLTLDQQRMVLRREQIVYKWRNERGVGAVFSSTCEGRGRSKFSSTSKNGDLPCDQCNSLWTLHTFQVVINRKMPDEENWKHTPVGYRGAELGDIYLKYKGVRELMESDDGRSPWLRFAKGAAEGLFESQEVVLGLVKAIVEKAERVRDGKSLKNMHYTDALDTFCSMLQCISPRSYKIFRHALAGRSISSIRTRRSHTPKFQAGISRTNIQRVAERLMLLDYRGPIALSWDDTDLEKALSVWQSAKSQWTVVGATQGVFTVKSLDEVDLLFENLQLDRAEKLRIFVVTIPLPRIPPILLAAVARGSKDSAETLYRLQTQLLEILHEVGIHIISSAADGTETERKLQRIISDSAHTIVPFSIANESAACILKFEIPCYHGIPCIQVQDSKHAAKTARNQLLSGAKNLAMGNFPMHVLMVHDFADHPLGPLFRRDVDRVDKQDDRAAARLLSAEALDFNLRFHPEYTSLSVYLFIMGELVDAWQNRNISHVERAKMAMRTRFTLMAWRTHVVQHPDYRTDVQFISRESFDIFVTLCDSLIELIIAYRKFYPSYPFLPWLHSTEVCEHIFGILRQLKADFTYADMLYLEPKLSVLLMGAFQNLSPQEQVNEVAEGYHHTYFNVRGLDLAKLMIWPSDEELATASNEAVRDVQLLLATVGINALEMLKLYKAPVPTNPWVPSSQTKPRRPQTLAEILALFSSAGVSLPTRAEDEVETCQAALIADAVDKTMTIIALPESSHADEAAIKDSIAGSLPENVNADANLSSSSLPLADVHAHVLSRDRLVSLRSAHQPVYASRAVRQANRHMQPAAPSTEQSSVRDALLRRLTKFIPVTTPIGSQITAGVNRMIRQTGVYAVANVSAEATRAEQKRTLNGVAASTFMRHRQDAFVGLQDVHDNMQIANITEIWPLRVGNFVLVLRPATKKEKPEILLGEVLAMYTNSGARGAKHDWISSISSVGAPSYINVQVFRLSYGSTYTSLSCSTLGCSTFLRIPRTHILFSLATAISLRKTGCSSDPAYPVSVVALDPFSEGIINILKDRVQAVSDAVAEVIRSSRKPRQALRNGDAEVESHRAADETDSDEEHDIAPLI</sequence>
<organism evidence="1 2">
    <name type="scientific">Artomyces pyxidatus</name>
    <dbReference type="NCBI Taxonomy" id="48021"/>
    <lineage>
        <taxon>Eukaryota</taxon>
        <taxon>Fungi</taxon>
        <taxon>Dikarya</taxon>
        <taxon>Basidiomycota</taxon>
        <taxon>Agaricomycotina</taxon>
        <taxon>Agaricomycetes</taxon>
        <taxon>Russulales</taxon>
        <taxon>Auriscalpiaceae</taxon>
        <taxon>Artomyces</taxon>
    </lineage>
</organism>
<comment type="caution">
    <text evidence="1">The sequence shown here is derived from an EMBL/GenBank/DDBJ whole genome shotgun (WGS) entry which is preliminary data.</text>
</comment>
<keyword evidence="2" id="KW-1185">Reference proteome</keyword>
<dbReference type="Proteomes" id="UP000814140">
    <property type="component" value="Unassembled WGS sequence"/>
</dbReference>